<dbReference type="RefSeq" id="WP_271880862.1">
    <property type="nucleotide sequence ID" value="NZ_JAOTGY010000018.1"/>
</dbReference>
<protein>
    <submittedName>
        <fullName evidence="1">Uncharacterized protein</fullName>
    </submittedName>
</protein>
<evidence type="ECO:0000313" key="1">
    <source>
        <dbReference type="EMBL" id="MDB6258710.1"/>
    </source>
</evidence>
<accession>A0A9X3W6M9</accession>
<dbReference type="AlphaFoldDB" id="A0A9X3W6M9"/>
<sequence>MQAILFTNDMFMLARNNTGSIFVEDVGEFLTANNIRATANVAFCGNSGMTLNVIV</sequence>
<comment type="caution">
    <text evidence="1">The sequence shown here is derived from an EMBL/GenBank/DDBJ whole genome shotgun (WGS) entry which is preliminary data.</text>
</comment>
<name>A0A9X3W6M9_LACAM</name>
<reference evidence="1" key="2">
    <citation type="submission" date="2022-10" db="EMBL/GenBank/DDBJ databases">
        <authorList>
            <person name="Kostovova I."/>
            <person name="Moravkova M."/>
            <person name="Pechar R."/>
        </authorList>
    </citation>
    <scope>NUCLEOTIDE SEQUENCE</scope>
    <source>
        <strain evidence="1">M490A</strain>
    </source>
</reference>
<dbReference type="EMBL" id="JAOTGY010000018">
    <property type="protein sequence ID" value="MDB6258710.1"/>
    <property type="molecule type" value="Genomic_DNA"/>
</dbReference>
<dbReference type="Proteomes" id="UP001141981">
    <property type="component" value="Unassembled WGS sequence"/>
</dbReference>
<proteinExistence type="predicted"/>
<gene>
    <name evidence="1" type="ORF">ODU72_08570</name>
</gene>
<reference evidence="1" key="1">
    <citation type="journal article" date="2022" name="Microorganisms">
        <title>Antibiotic Susceptibility, Resistance Gene Determinants and Corresponding Genomic Regions in Lactobacillus amylovorus Isolates Derived from Wild Boars and Domestic Pigs.</title>
        <authorList>
            <person name="Moravkova M."/>
            <person name="Kostovova I."/>
            <person name="Kavanova K."/>
            <person name="Pechar R."/>
            <person name="Stanek S."/>
            <person name="Brychta A."/>
            <person name="Zeman M."/>
            <person name="Kubasova T."/>
        </authorList>
    </citation>
    <scope>NUCLEOTIDE SEQUENCE</scope>
    <source>
        <strain evidence="1">M490A</strain>
    </source>
</reference>
<evidence type="ECO:0000313" key="2">
    <source>
        <dbReference type="Proteomes" id="UP001141981"/>
    </source>
</evidence>
<organism evidence="1 2">
    <name type="scientific">Lactobacillus amylovorus</name>
    <dbReference type="NCBI Taxonomy" id="1604"/>
    <lineage>
        <taxon>Bacteria</taxon>
        <taxon>Bacillati</taxon>
        <taxon>Bacillota</taxon>
        <taxon>Bacilli</taxon>
        <taxon>Lactobacillales</taxon>
        <taxon>Lactobacillaceae</taxon>
        <taxon>Lactobacillus</taxon>
    </lineage>
</organism>